<dbReference type="PANTHER" id="PTHR11986:SF18">
    <property type="entry name" value="ORNITHINE AMINOTRANSFERASE, MITOCHONDRIAL"/>
    <property type="match status" value="1"/>
</dbReference>
<dbReference type="Gene3D" id="3.40.640.10">
    <property type="entry name" value="Type I PLP-dependent aspartate aminotransferase-like (Major domain)"/>
    <property type="match status" value="1"/>
</dbReference>
<dbReference type="AlphaFoldDB" id="A0A7S5LIY3"/>
<proteinExistence type="evidence at transcript level"/>
<dbReference type="FunFam" id="3.40.640.10:FF:000011">
    <property type="entry name" value="Ornithine aminotransferase"/>
    <property type="match status" value="1"/>
</dbReference>
<organism evidence="10">
    <name type="scientific">Bemisia tabaci</name>
    <name type="common">Sweetpotato whitefly</name>
    <name type="synonym">Aleurodes tabaci</name>
    <dbReference type="NCBI Taxonomy" id="7038"/>
    <lineage>
        <taxon>Eukaryota</taxon>
        <taxon>Metazoa</taxon>
        <taxon>Ecdysozoa</taxon>
        <taxon>Arthropoda</taxon>
        <taxon>Hexapoda</taxon>
        <taxon>Insecta</taxon>
        <taxon>Pterygota</taxon>
        <taxon>Neoptera</taxon>
        <taxon>Paraneoptera</taxon>
        <taxon>Hemiptera</taxon>
        <taxon>Sternorrhyncha</taxon>
        <taxon>Aleyrodoidea</taxon>
        <taxon>Aleyrodidae</taxon>
        <taxon>Aleyrodinae</taxon>
        <taxon>Bemisia</taxon>
    </lineage>
</organism>
<dbReference type="PIRSF" id="PIRSF000521">
    <property type="entry name" value="Transaminase_4ab_Lys_Orn"/>
    <property type="match status" value="1"/>
</dbReference>
<reference evidence="10" key="1">
    <citation type="submission" date="2019-11" db="EMBL/GenBank/DDBJ databases">
        <title>Identification of Saliva Proteins of the Whitefly Bemisia tabaci by Transcriptome and LC-MS/MS Analyses.</title>
        <authorList>
            <person name="Huang H.-J."/>
        </authorList>
    </citation>
    <scope>NUCLEOTIDE SEQUENCE</scope>
</reference>
<dbReference type="InterPro" id="IPR050103">
    <property type="entry name" value="Class-III_PLP-dep_AT"/>
</dbReference>
<dbReference type="InterPro" id="IPR049704">
    <property type="entry name" value="Aminotrans_3_PPA_site"/>
</dbReference>
<dbReference type="GO" id="GO:0042802">
    <property type="term" value="F:identical protein binding"/>
    <property type="evidence" value="ECO:0007669"/>
    <property type="project" value="TreeGrafter"/>
</dbReference>
<dbReference type="EMBL" id="MN738164">
    <property type="protein sequence ID" value="QHB15701.1"/>
    <property type="molecule type" value="mRNA"/>
</dbReference>
<comment type="similarity">
    <text evidence="3 8">Belongs to the class-III pyridoxal-phosphate-dependent aminotransferase family.</text>
</comment>
<evidence type="ECO:0000256" key="1">
    <source>
        <dbReference type="ARBA" id="ARBA00001933"/>
    </source>
</evidence>
<protein>
    <recommendedName>
        <fullName evidence="4 9">Ornithine aminotransferase</fullName>
        <ecNumber evidence="4 9">2.6.1.13</ecNumber>
    </recommendedName>
</protein>
<comment type="pathway">
    <text evidence="2 9">Amino-acid biosynthesis; L-proline biosynthesis; L-glutamate 5-semialdehyde from L-ornithine: step 1/1.</text>
</comment>
<dbReference type="EC" id="2.6.1.13" evidence="4 9"/>
<dbReference type="SUPFAM" id="SSF53383">
    <property type="entry name" value="PLP-dependent transferases"/>
    <property type="match status" value="1"/>
</dbReference>
<dbReference type="InterPro" id="IPR005814">
    <property type="entry name" value="Aminotrans_3"/>
</dbReference>
<dbReference type="GO" id="GO:0055129">
    <property type="term" value="P:L-proline biosynthetic process"/>
    <property type="evidence" value="ECO:0007669"/>
    <property type="project" value="UniProtKB-UniPathway"/>
</dbReference>
<dbReference type="GO" id="GO:0030170">
    <property type="term" value="F:pyridoxal phosphate binding"/>
    <property type="evidence" value="ECO:0007669"/>
    <property type="project" value="InterPro"/>
</dbReference>
<dbReference type="Gene3D" id="3.90.1150.10">
    <property type="entry name" value="Aspartate Aminotransferase, domain 1"/>
    <property type="match status" value="1"/>
</dbReference>
<sequence>MSTALGIRRLNSKYASGSISEKMAMLQKNSAEVVRHLGLVGNASFPRLISTTVSLSEPAVPKAATSKEVFEREYKSTAHNYDPLPVAISKGEGVYMWDVDGKKYLDFFAGYATLSHGHCHPTIVEAMRKQVGILHHTSRAIYHDKMYEFAEYITKKFNFDKVLTMNTGAEGGETAVKLARKWGYRVKKIPENKAKTIFAHGNFWGRTIAAISSSSSPTSKDEFGPHVPEFHNIPYNDIPALEEKLKDPHVCAFMVEPIQGEAGAVVPDEGYLKKVRELCTKYNVLWIADEVQTGLCRTGKFLAVHHENVKPDILILGKALSGGVMPVSAVLADDPVMEVFTPGTHGSTYGGNPLACHLGIVSLESMTEGKFDENAKKMGDLFMSELSSRLDRKKVPIVRGRGLLNAIVVDPEQIDTKYATIAMRDRGLITKHINEKVIRFSPALIITEEQMRAGIDIIVDALNNFKMPAK</sequence>
<dbReference type="PROSITE" id="PS00600">
    <property type="entry name" value="AA_TRANSFER_CLASS_3"/>
    <property type="match status" value="1"/>
</dbReference>
<dbReference type="Pfam" id="PF00202">
    <property type="entry name" value="Aminotran_3"/>
    <property type="match status" value="1"/>
</dbReference>
<evidence type="ECO:0000256" key="8">
    <source>
        <dbReference type="RuleBase" id="RU003560"/>
    </source>
</evidence>
<dbReference type="InterPro" id="IPR015424">
    <property type="entry name" value="PyrdxlP-dep_Trfase"/>
</dbReference>
<dbReference type="GO" id="GO:0010121">
    <property type="term" value="P:L-arginine catabolic process to proline via ornithine"/>
    <property type="evidence" value="ECO:0007669"/>
    <property type="project" value="TreeGrafter"/>
</dbReference>
<dbReference type="InterPro" id="IPR015421">
    <property type="entry name" value="PyrdxlP-dep_Trfase_major"/>
</dbReference>
<evidence type="ECO:0000313" key="10">
    <source>
        <dbReference type="EMBL" id="QHB15701.1"/>
    </source>
</evidence>
<dbReference type="InterPro" id="IPR015422">
    <property type="entry name" value="PyrdxlP-dep_Trfase_small"/>
</dbReference>
<evidence type="ECO:0000256" key="3">
    <source>
        <dbReference type="ARBA" id="ARBA00008954"/>
    </source>
</evidence>
<evidence type="ECO:0000256" key="9">
    <source>
        <dbReference type="RuleBase" id="RU365036"/>
    </source>
</evidence>
<evidence type="ECO:0000256" key="6">
    <source>
        <dbReference type="ARBA" id="ARBA00022679"/>
    </source>
</evidence>
<keyword evidence="7 8" id="KW-0663">Pyridoxal phosphate</keyword>
<dbReference type="UniPathway" id="UPA00098">
    <property type="reaction ID" value="UER00358"/>
</dbReference>
<evidence type="ECO:0000256" key="7">
    <source>
        <dbReference type="ARBA" id="ARBA00022898"/>
    </source>
</evidence>
<dbReference type="PANTHER" id="PTHR11986">
    <property type="entry name" value="AMINOTRANSFERASE CLASS III"/>
    <property type="match status" value="1"/>
</dbReference>
<name>A0A7S5LIY3_BEMTA</name>
<dbReference type="GO" id="GO:0005737">
    <property type="term" value="C:cytoplasm"/>
    <property type="evidence" value="ECO:0007669"/>
    <property type="project" value="TreeGrafter"/>
</dbReference>
<keyword evidence="5 9" id="KW-0032">Aminotransferase</keyword>
<keyword evidence="6 9" id="KW-0808">Transferase</keyword>
<comment type="cofactor">
    <cofactor evidence="1 9">
        <name>pyridoxal 5'-phosphate</name>
        <dbReference type="ChEBI" id="CHEBI:597326"/>
    </cofactor>
</comment>
<dbReference type="CDD" id="cd00610">
    <property type="entry name" value="OAT_like"/>
    <property type="match status" value="1"/>
</dbReference>
<accession>A0A7S5LIY3</accession>
<evidence type="ECO:0000256" key="4">
    <source>
        <dbReference type="ARBA" id="ARBA00012924"/>
    </source>
</evidence>
<comment type="catalytic activity">
    <reaction evidence="9">
        <text>a 2-oxocarboxylate + L-ornithine = L-glutamate 5-semialdehyde + an L-alpha-amino acid</text>
        <dbReference type="Rhea" id="RHEA:13877"/>
        <dbReference type="ChEBI" id="CHEBI:35179"/>
        <dbReference type="ChEBI" id="CHEBI:46911"/>
        <dbReference type="ChEBI" id="CHEBI:58066"/>
        <dbReference type="ChEBI" id="CHEBI:59869"/>
        <dbReference type="EC" id="2.6.1.13"/>
    </reaction>
</comment>
<dbReference type="InterPro" id="IPR010164">
    <property type="entry name" value="Orn_aminotrans"/>
</dbReference>
<evidence type="ECO:0000256" key="5">
    <source>
        <dbReference type="ARBA" id="ARBA00022576"/>
    </source>
</evidence>
<evidence type="ECO:0000256" key="2">
    <source>
        <dbReference type="ARBA" id="ARBA00004998"/>
    </source>
</evidence>
<dbReference type="GO" id="GO:0004587">
    <property type="term" value="F:ornithine aminotransferase activity"/>
    <property type="evidence" value="ECO:0007669"/>
    <property type="project" value="UniProtKB-EC"/>
</dbReference>
<dbReference type="NCBIfam" id="TIGR01885">
    <property type="entry name" value="Orn_aminotrans"/>
    <property type="match status" value="1"/>
</dbReference>
<dbReference type="GO" id="GO:0019544">
    <property type="term" value="P:L-arginine catabolic process to L-glutamate"/>
    <property type="evidence" value="ECO:0007669"/>
    <property type="project" value="TreeGrafter"/>
</dbReference>